<dbReference type="SUPFAM" id="SSF51971">
    <property type="entry name" value="Nucleotide-binding domain"/>
    <property type="match status" value="1"/>
</dbReference>
<accession>A0A3M8W3Q7</accession>
<keyword evidence="2" id="KW-1185">Reference proteome</keyword>
<dbReference type="Gene3D" id="3.50.50.60">
    <property type="entry name" value="FAD/NAD(P)-binding domain"/>
    <property type="match status" value="1"/>
</dbReference>
<evidence type="ECO:0000313" key="1">
    <source>
        <dbReference type="EMBL" id="RNG24097.1"/>
    </source>
</evidence>
<reference evidence="1 2" key="1">
    <citation type="submission" date="2018-11" db="EMBL/GenBank/DDBJ databases">
        <title>The Potential of Streptomyces as Biocontrol Agents against the Tomato grey mould, Botrytis cinerea (Gray mold) Frontiers in Microbiology.</title>
        <authorList>
            <person name="Li D."/>
        </authorList>
    </citation>
    <scope>NUCLEOTIDE SEQUENCE [LARGE SCALE GENOMIC DNA]</scope>
    <source>
        <strain evidence="1 2">NEAU-LD23</strain>
    </source>
</reference>
<name>A0A3M8W3Q7_9ACTN</name>
<proteinExistence type="predicted"/>
<dbReference type="AlphaFoldDB" id="A0A3M8W3Q7"/>
<dbReference type="RefSeq" id="WP_123100954.1">
    <property type="nucleotide sequence ID" value="NZ_RIBZ01000234.1"/>
</dbReference>
<dbReference type="Proteomes" id="UP000275401">
    <property type="component" value="Unassembled WGS sequence"/>
</dbReference>
<organism evidence="1 2">
    <name type="scientific">Streptomyces botrytidirepellens</name>
    <dbReference type="NCBI Taxonomy" id="2486417"/>
    <lineage>
        <taxon>Bacteria</taxon>
        <taxon>Bacillati</taxon>
        <taxon>Actinomycetota</taxon>
        <taxon>Actinomycetes</taxon>
        <taxon>Kitasatosporales</taxon>
        <taxon>Streptomycetaceae</taxon>
        <taxon>Streptomyces</taxon>
    </lineage>
</organism>
<comment type="caution">
    <text evidence="1">The sequence shown here is derived from an EMBL/GenBank/DDBJ whole genome shotgun (WGS) entry which is preliminary data.</text>
</comment>
<dbReference type="InterPro" id="IPR036188">
    <property type="entry name" value="FAD/NAD-bd_sf"/>
</dbReference>
<protein>
    <submittedName>
        <fullName evidence="1">Uncharacterized protein</fullName>
    </submittedName>
</protein>
<evidence type="ECO:0000313" key="2">
    <source>
        <dbReference type="Proteomes" id="UP000275401"/>
    </source>
</evidence>
<dbReference type="EMBL" id="RIBZ01000234">
    <property type="protein sequence ID" value="RNG24097.1"/>
    <property type="molecule type" value="Genomic_DNA"/>
</dbReference>
<sequence>MSALYDVVALGAGSSGYVAAIRAAQLGKNIQSGSADNGQPQTLSITSVPAGYRQAGRTAVEERGSGVAASRVEAVRGGPAGGRR</sequence>
<gene>
    <name evidence="1" type="ORF">EEJ42_18075</name>
</gene>